<feature type="region of interest" description="Disordered" evidence="1">
    <location>
        <begin position="118"/>
        <end position="140"/>
    </location>
</feature>
<proteinExistence type="predicted"/>
<comment type="caution">
    <text evidence="2">The sequence shown here is derived from an EMBL/GenBank/DDBJ whole genome shotgun (WGS) entry which is preliminary data.</text>
</comment>
<protein>
    <submittedName>
        <fullName evidence="2">Uncharacterized protein</fullName>
    </submittedName>
</protein>
<sequence length="182" mass="19741">MASLERLMQTRTGRARARRLGLLGPPAGQQLACAVPDGPMPPADAGDESAGLVDVFSRGSKNHHRGQCRPCHSNGSGLPCPRSETCDCCHYCHGLDKFLDMKRYTTVTTKRKRFGADAEWPTASASGEAPRSTQQETTQQDEWCATSLPVLCLPGVASALRHLSPQQLAAMLREAAPDYYED</sequence>
<evidence type="ECO:0000313" key="3">
    <source>
        <dbReference type="Proteomes" id="UP001189429"/>
    </source>
</evidence>
<dbReference type="Proteomes" id="UP001189429">
    <property type="component" value="Unassembled WGS sequence"/>
</dbReference>
<evidence type="ECO:0000313" key="2">
    <source>
        <dbReference type="EMBL" id="CAK0826859.1"/>
    </source>
</evidence>
<reference evidence="2" key="1">
    <citation type="submission" date="2023-10" db="EMBL/GenBank/DDBJ databases">
        <authorList>
            <person name="Chen Y."/>
            <person name="Shah S."/>
            <person name="Dougan E. K."/>
            <person name="Thang M."/>
            <person name="Chan C."/>
        </authorList>
    </citation>
    <scope>NUCLEOTIDE SEQUENCE [LARGE SCALE GENOMIC DNA]</scope>
</reference>
<keyword evidence="3" id="KW-1185">Reference proteome</keyword>
<organism evidence="2 3">
    <name type="scientific">Prorocentrum cordatum</name>
    <dbReference type="NCBI Taxonomy" id="2364126"/>
    <lineage>
        <taxon>Eukaryota</taxon>
        <taxon>Sar</taxon>
        <taxon>Alveolata</taxon>
        <taxon>Dinophyceae</taxon>
        <taxon>Prorocentrales</taxon>
        <taxon>Prorocentraceae</taxon>
        <taxon>Prorocentrum</taxon>
    </lineage>
</organism>
<name>A0ABN9S4Z4_9DINO</name>
<accession>A0ABN9S4Z4</accession>
<gene>
    <name evidence="2" type="ORF">PCOR1329_LOCUS26544</name>
</gene>
<dbReference type="EMBL" id="CAUYUJ010009458">
    <property type="protein sequence ID" value="CAK0826859.1"/>
    <property type="molecule type" value="Genomic_DNA"/>
</dbReference>
<evidence type="ECO:0000256" key="1">
    <source>
        <dbReference type="SAM" id="MobiDB-lite"/>
    </source>
</evidence>
<feature type="compositionally biased region" description="Polar residues" evidence="1">
    <location>
        <begin position="131"/>
        <end position="140"/>
    </location>
</feature>